<sequence>MSLVNYLVLAILLTLVLLQFVHAKPEGMCPKEVGQVRCFANGTLMPGEKPLH</sequence>
<keyword evidence="3" id="KW-1185">Reference proteome</keyword>
<dbReference type="OrthoDB" id="6775288at2759"/>
<protein>
    <submittedName>
        <fullName evidence="2">Uncharacterized protein</fullName>
    </submittedName>
</protein>
<dbReference type="EMBL" id="CAACVG010007437">
    <property type="protein sequence ID" value="VEN45421.1"/>
    <property type="molecule type" value="Genomic_DNA"/>
</dbReference>
<feature type="chain" id="PRO_5024829686" evidence="1">
    <location>
        <begin position="24"/>
        <end position="52"/>
    </location>
</feature>
<proteinExistence type="predicted"/>
<keyword evidence="1" id="KW-0732">Signal</keyword>
<accession>A0A653CBV1</accession>
<dbReference type="AlphaFoldDB" id="A0A653CBV1"/>
<feature type="signal peptide" evidence="1">
    <location>
        <begin position="1"/>
        <end position="23"/>
    </location>
</feature>
<evidence type="ECO:0000313" key="3">
    <source>
        <dbReference type="Proteomes" id="UP000410492"/>
    </source>
</evidence>
<name>A0A653CBV1_CALMS</name>
<evidence type="ECO:0000256" key="1">
    <source>
        <dbReference type="SAM" id="SignalP"/>
    </source>
</evidence>
<gene>
    <name evidence="2" type="ORF">CALMAC_LOCUS7880</name>
</gene>
<dbReference type="Proteomes" id="UP000410492">
    <property type="component" value="Unassembled WGS sequence"/>
</dbReference>
<organism evidence="2 3">
    <name type="scientific">Callosobruchus maculatus</name>
    <name type="common">Southern cowpea weevil</name>
    <name type="synonym">Pulse bruchid</name>
    <dbReference type="NCBI Taxonomy" id="64391"/>
    <lineage>
        <taxon>Eukaryota</taxon>
        <taxon>Metazoa</taxon>
        <taxon>Ecdysozoa</taxon>
        <taxon>Arthropoda</taxon>
        <taxon>Hexapoda</taxon>
        <taxon>Insecta</taxon>
        <taxon>Pterygota</taxon>
        <taxon>Neoptera</taxon>
        <taxon>Endopterygota</taxon>
        <taxon>Coleoptera</taxon>
        <taxon>Polyphaga</taxon>
        <taxon>Cucujiformia</taxon>
        <taxon>Chrysomeloidea</taxon>
        <taxon>Chrysomelidae</taxon>
        <taxon>Bruchinae</taxon>
        <taxon>Bruchini</taxon>
        <taxon>Callosobruchus</taxon>
    </lineage>
</organism>
<reference evidence="2 3" key="1">
    <citation type="submission" date="2019-01" db="EMBL/GenBank/DDBJ databases">
        <authorList>
            <person name="Sayadi A."/>
        </authorList>
    </citation>
    <scope>NUCLEOTIDE SEQUENCE [LARGE SCALE GENOMIC DNA]</scope>
</reference>
<evidence type="ECO:0000313" key="2">
    <source>
        <dbReference type="EMBL" id="VEN45421.1"/>
    </source>
</evidence>